<dbReference type="EMBL" id="JBHSZH010000005">
    <property type="protein sequence ID" value="MFC7081453.1"/>
    <property type="molecule type" value="Genomic_DNA"/>
</dbReference>
<name>A0ABD5WMR5_9EURY</name>
<evidence type="ECO:0000313" key="3">
    <source>
        <dbReference type="Proteomes" id="UP001596407"/>
    </source>
</evidence>
<feature type="compositionally biased region" description="Basic and acidic residues" evidence="1">
    <location>
        <begin position="1"/>
        <end position="16"/>
    </location>
</feature>
<gene>
    <name evidence="2" type="ORF">ACFQJ6_16365</name>
</gene>
<accession>A0ABD5WMR5</accession>
<dbReference type="Proteomes" id="UP001596407">
    <property type="component" value="Unassembled WGS sequence"/>
</dbReference>
<proteinExistence type="predicted"/>
<protein>
    <submittedName>
        <fullName evidence="2">Uncharacterized protein</fullName>
    </submittedName>
</protein>
<keyword evidence="3" id="KW-1185">Reference proteome</keyword>
<dbReference type="GeneID" id="79301795"/>
<dbReference type="RefSeq" id="WP_276280630.1">
    <property type="nucleotide sequence ID" value="NZ_CP119809.1"/>
</dbReference>
<evidence type="ECO:0000313" key="2">
    <source>
        <dbReference type="EMBL" id="MFC7081453.1"/>
    </source>
</evidence>
<organism evidence="2 3">
    <name type="scientific">Halorussus caseinilyticus</name>
    <dbReference type="NCBI Taxonomy" id="3034025"/>
    <lineage>
        <taxon>Archaea</taxon>
        <taxon>Methanobacteriati</taxon>
        <taxon>Methanobacteriota</taxon>
        <taxon>Stenosarchaea group</taxon>
        <taxon>Halobacteria</taxon>
        <taxon>Halobacteriales</taxon>
        <taxon>Haladaptataceae</taxon>
        <taxon>Halorussus</taxon>
    </lineage>
</organism>
<reference evidence="2 3" key="1">
    <citation type="journal article" date="2019" name="Int. J. Syst. Evol. Microbiol.">
        <title>The Global Catalogue of Microorganisms (GCM) 10K type strain sequencing project: providing services to taxonomists for standard genome sequencing and annotation.</title>
        <authorList>
            <consortium name="The Broad Institute Genomics Platform"/>
            <consortium name="The Broad Institute Genome Sequencing Center for Infectious Disease"/>
            <person name="Wu L."/>
            <person name="Ma J."/>
        </authorList>
    </citation>
    <scope>NUCLEOTIDE SEQUENCE [LARGE SCALE GENOMIC DNA]</scope>
    <source>
        <strain evidence="2 3">DT72</strain>
    </source>
</reference>
<feature type="region of interest" description="Disordered" evidence="1">
    <location>
        <begin position="1"/>
        <end position="22"/>
    </location>
</feature>
<dbReference type="AlphaFoldDB" id="A0ABD5WMR5"/>
<evidence type="ECO:0000256" key="1">
    <source>
        <dbReference type="SAM" id="MobiDB-lite"/>
    </source>
</evidence>
<sequence>MSRDDDSSDDARRDPPSDVPADLASRLAALDGRELRAVISYAQSLSTPAPSPAALVEERPGERILDVRERDGHTEVLKEQPCPEGCDDCPHGPYLYRIRVRPPVDADSEPTLRWDFVGPVDS</sequence>
<comment type="caution">
    <text evidence="2">The sequence shown here is derived from an EMBL/GenBank/DDBJ whole genome shotgun (WGS) entry which is preliminary data.</text>
</comment>